<keyword evidence="1" id="KW-1185">Reference proteome</keyword>
<sequence>DFWNPTKFLDPNPKILGLPPPNWSNLIQRRRHQKFFGARRRLFCQISPDMNFDLVLETGSSGTEVTSSGTELHPVEPLVQNDPQEPLNGVVYWEFVESYYCSFLKTMIICMYFGDLTHCKIIADPTRMRNEIAISWSGDVFMGLIIDSQKFYRDY</sequence>
<accession>A0A915HTU7</accession>
<evidence type="ECO:0000313" key="2">
    <source>
        <dbReference type="WBParaSite" id="nRc.2.0.1.t04956-RA"/>
    </source>
</evidence>
<dbReference type="AlphaFoldDB" id="A0A915HTU7"/>
<reference evidence="2" key="1">
    <citation type="submission" date="2022-11" db="UniProtKB">
        <authorList>
            <consortium name="WormBaseParasite"/>
        </authorList>
    </citation>
    <scope>IDENTIFICATION</scope>
</reference>
<protein>
    <submittedName>
        <fullName evidence="2">Uncharacterized protein</fullName>
    </submittedName>
</protein>
<proteinExistence type="predicted"/>
<organism evidence="1 2">
    <name type="scientific">Romanomermis culicivorax</name>
    <name type="common">Nematode worm</name>
    <dbReference type="NCBI Taxonomy" id="13658"/>
    <lineage>
        <taxon>Eukaryota</taxon>
        <taxon>Metazoa</taxon>
        <taxon>Ecdysozoa</taxon>
        <taxon>Nematoda</taxon>
        <taxon>Enoplea</taxon>
        <taxon>Dorylaimia</taxon>
        <taxon>Mermithida</taxon>
        <taxon>Mermithoidea</taxon>
        <taxon>Mermithidae</taxon>
        <taxon>Romanomermis</taxon>
    </lineage>
</organism>
<evidence type="ECO:0000313" key="1">
    <source>
        <dbReference type="Proteomes" id="UP000887565"/>
    </source>
</evidence>
<dbReference type="Proteomes" id="UP000887565">
    <property type="component" value="Unplaced"/>
</dbReference>
<dbReference type="WBParaSite" id="nRc.2.0.1.t04956-RA">
    <property type="protein sequence ID" value="nRc.2.0.1.t04956-RA"/>
    <property type="gene ID" value="nRc.2.0.1.g04956"/>
</dbReference>
<name>A0A915HTU7_ROMCU</name>